<evidence type="ECO:0000313" key="2">
    <source>
        <dbReference type="Proteomes" id="UP001565220"/>
    </source>
</evidence>
<organism evidence="1 2">
    <name type="scientific">Clostridium lapidicellarium</name>
    <dbReference type="NCBI Taxonomy" id="3240931"/>
    <lineage>
        <taxon>Bacteria</taxon>
        <taxon>Bacillati</taxon>
        <taxon>Bacillota</taxon>
        <taxon>Clostridia</taxon>
        <taxon>Eubacteriales</taxon>
        <taxon>Clostridiaceae</taxon>
        <taxon>Clostridium</taxon>
    </lineage>
</organism>
<name>A0ABV4DT64_9CLOT</name>
<dbReference type="EMBL" id="JBGFFE010000002">
    <property type="protein sequence ID" value="MEY8762442.1"/>
    <property type="molecule type" value="Genomic_DNA"/>
</dbReference>
<sequence>MDKKMRIRHEIEETRHILNNKLSQNILNKDMIDVDILSVSWELDKLILDYIKEESLHR</sequence>
<dbReference type="Proteomes" id="UP001565220">
    <property type="component" value="Unassembled WGS sequence"/>
</dbReference>
<evidence type="ECO:0000313" key="1">
    <source>
        <dbReference type="EMBL" id="MEY8762442.1"/>
    </source>
</evidence>
<gene>
    <name evidence="1" type="ORF">AB8S09_02085</name>
</gene>
<dbReference type="InterPro" id="IPR037208">
    <property type="entry name" value="Spo0E-like_sf"/>
</dbReference>
<proteinExistence type="predicted"/>
<reference evidence="1 2" key="1">
    <citation type="submission" date="2024-08" db="EMBL/GenBank/DDBJ databases">
        <title>Clostridium lapicellarii sp. nov., and Clostridium renhuaiense sp. nov., two species isolated from the mud in a fermentation cellar used for producing sauce-flavour Chinese liquors.</title>
        <authorList>
            <person name="Yang F."/>
            <person name="Wang H."/>
            <person name="Chen L.Q."/>
            <person name="Zhou N."/>
            <person name="Lu J.J."/>
            <person name="Pu X.X."/>
            <person name="Wan B."/>
            <person name="Wang L."/>
            <person name="Liu S.J."/>
        </authorList>
    </citation>
    <scope>NUCLEOTIDE SEQUENCE [LARGE SCALE GENOMIC DNA]</scope>
    <source>
        <strain evidence="1 2">MT-113</strain>
    </source>
</reference>
<dbReference type="SUPFAM" id="SSF140500">
    <property type="entry name" value="BAS1536-like"/>
    <property type="match status" value="1"/>
</dbReference>
<accession>A0ABV4DT64</accession>
<comment type="caution">
    <text evidence="1">The sequence shown here is derived from an EMBL/GenBank/DDBJ whole genome shotgun (WGS) entry which is preliminary data.</text>
</comment>
<keyword evidence="2" id="KW-1185">Reference proteome</keyword>
<dbReference type="RefSeq" id="WP_369868384.1">
    <property type="nucleotide sequence ID" value="NZ_JBGFFE010000002.1"/>
</dbReference>
<protein>
    <submittedName>
        <fullName evidence="1">Aspartyl-phosphate phosphatase Spo0E family protein</fullName>
    </submittedName>
</protein>